<evidence type="ECO:0000259" key="14">
    <source>
        <dbReference type="Pfam" id="PF13603"/>
    </source>
</evidence>
<dbReference type="EC" id="6.1.1.9" evidence="2"/>
<evidence type="ECO:0000256" key="11">
    <source>
        <dbReference type="SAM" id="MobiDB-lite"/>
    </source>
</evidence>
<feature type="domain" description="Methionyl/Valyl/Leucyl/Isoleucyl-tRNA synthetase anticodon-binding" evidence="13">
    <location>
        <begin position="764"/>
        <end position="918"/>
    </location>
</feature>
<evidence type="ECO:0000256" key="6">
    <source>
        <dbReference type="ARBA" id="ARBA00022840"/>
    </source>
</evidence>
<dbReference type="Pfam" id="PF00133">
    <property type="entry name" value="tRNA-synt_1"/>
    <property type="match status" value="2"/>
</dbReference>
<name>A0A6A0H0A0_HYAAZ</name>
<evidence type="ECO:0000256" key="8">
    <source>
        <dbReference type="ARBA" id="ARBA00023146"/>
    </source>
</evidence>
<feature type="domain" description="Aminoacyl-tRNA synthetase class Ia" evidence="12">
    <location>
        <begin position="316"/>
        <end position="589"/>
    </location>
</feature>
<evidence type="ECO:0000259" key="13">
    <source>
        <dbReference type="Pfam" id="PF08264"/>
    </source>
</evidence>
<dbReference type="Gene3D" id="3.90.740.10">
    <property type="entry name" value="Valyl/Leucyl/Isoleucyl-tRNA synthetase, editing domain"/>
    <property type="match status" value="2"/>
</dbReference>
<reference evidence="15" key="1">
    <citation type="submission" date="2014-08" db="EMBL/GenBank/DDBJ databases">
        <authorList>
            <person name="Murali S."/>
            <person name="Richards S."/>
            <person name="Bandaranaike D."/>
            <person name="Bellair M."/>
            <person name="Blankenburg K."/>
            <person name="Chao H."/>
            <person name="Dinh H."/>
            <person name="Doddapaneni H."/>
            <person name="Dugan-Rocha S."/>
            <person name="Elkadiri S."/>
            <person name="Gnanaolivu R."/>
            <person name="Hughes D."/>
            <person name="Lee S."/>
            <person name="Li M."/>
            <person name="Ming W."/>
            <person name="Munidasa M."/>
            <person name="Muniz J."/>
            <person name="Nguyen L."/>
            <person name="Osuji N."/>
            <person name="Pu L.-L."/>
            <person name="Puazo M."/>
            <person name="Skinner E."/>
            <person name="Qu C."/>
            <person name="Quiroz J."/>
            <person name="Raj R."/>
            <person name="Weissenberger G."/>
            <person name="Xin Y."/>
            <person name="Zou X."/>
            <person name="Han Y."/>
            <person name="Worley K."/>
            <person name="Muzny D."/>
            <person name="Gibbs R."/>
        </authorList>
    </citation>
    <scope>NUCLEOTIDE SEQUENCE</scope>
    <source>
        <strain evidence="15">HAZT.00-mixed</strain>
        <tissue evidence="15">Whole organism</tissue>
    </source>
</reference>
<dbReference type="PRINTS" id="PR00986">
    <property type="entry name" value="TRNASYNTHVAL"/>
</dbReference>
<keyword evidence="6" id="KW-0067">ATP-binding</keyword>
<evidence type="ECO:0000256" key="4">
    <source>
        <dbReference type="ARBA" id="ARBA00022598"/>
    </source>
</evidence>
<comment type="caution">
    <text evidence="15">The sequence shown here is derived from an EMBL/GenBank/DDBJ whole genome shotgun (WGS) entry which is preliminary data.</text>
</comment>
<organism evidence="15">
    <name type="scientific">Hyalella azteca</name>
    <name type="common">Amphipod</name>
    <dbReference type="NCBI Taxonomy" id="294128"/>
    <lineage>
        <taxon>Eukaryota</taxon>
        <taxon>Metazoa</taxon>
        <taxon>Ecdysozoa</taxon>
        <taxon>Arthropoda</taxon>
        <taxon>Crustacea</taxon>
        <taxon>Multicrustacea</taxon>
        <taxon>Malacostraca</taxon>
        <taxon>Eumalacostraca</taxon>
        <taxon>Peracarida</taxon>
        <taxon>Amphipoda</taxon>
        <taxon>Senticaudata</taxon>
        <taxon>Talitrida</taxon>
        <taxon>Talitroidea</taxon>
        <taxon>Hyalellidae</taxon>
        <taxon>Hyalella</taxon>
    </lineage>
</organism>
<feature type="domain" description="Leucyl-tRNA synthetase editing" evidence="14">
    <location>
        <begin position="212"/>
        <end position="269"/>
    </location>
</feature>
<feature type="region of interest" description="Disordered" evidence="11">
    <location>
        <begin position="1007"/>
        <end position="1046"/>
    </location>
</feature>
<dbReference type="GO" id="GO:0006438">
    <property type="term" value="P:valyl-tRNA aminoacylation"/>
    <property type="evidence" value="ECO:0007669"/>
    <property type="project" value="InterPro"/>
</dbReference>
<keyword evidence="5" id="KW-0547">Nucleotide-binding</keyword>
<evidence type="ECO:0000259" key="12">
    <source>
        <dbReference type="Pfam" id="PF00133"/>
    </source>
</evidence>
<dbReference type="InterPro" id="IPR037118">
    <property type="entry name" value="Val-tRNA_synth_C_sf"/>
</dbReference>
<dbReference type="InterPro" id="IPR013155">
    <property type="entry name" value="M/V/L/I-tRNA-synth_anticd-bd"/>
</dbReference>
<comment type="similarity">
    <text evidence="1">Belongs to the class-I aminoacyl-tRNA synthetase family.</text>
</comment>
<evidence type="ECO:0000256" key="7">
    <source>
        <dbReference type="ARBA" id="ARBA00022917"/>
    </source>
</evidence>
<proteinExistence type="inferred from homology"/>
<dbReference type="SUPFAM" id="SSF47616">
    <property type="entry name" value="GST C-terminal domain-like"/>
    <property type="match status" value="1"/>
</dbReference>
<sequence>MSDLEVKNNALNEDGTPKTAKQLEKEAKKAAKLAKFNEKQAKVAATADSKQPEKSKENQKKPPKKEEVNTAHSMWRQPGIHGGKNRDSSSLSMGHRMKGRTTLWVPGCDHAGIATQVVVEKKLKREENKSRHDLGREEFVKRVEKRELTGRTELSVPGHPDKVVFGVLVQFAYPVKDSAERLVVATTRIETMLGDTAVAVHPDDKRYQHLLGSSVVHPITGAVLPIIADAFVDMEFGTGAVKITPAHDPNDYDVGKRHDLPFVNILTDEGRIVEGFGEFSGQHRFECRVKLTKKLEELGFYVDTKDNPMVVPICSRSKDIIEPLLKPQWYVKCDAMAEDAIAVVASGELEIIPKVHEKTWNHWMSGIRDWCISRQLWWGHRIPAYYVTWPQAEQAGVDEAARWVCGRSEAEARKKAATKFGVAESEISLVQDPDVLDTWYSSALFPFSVMGWPEKTRDMELFYPGTLLETGHDILFFWVARMVFFGRKLLGKLPFKQVYLHAMVRDAHGRKMSKSLGNVIDPMDVIKGITLEELHLQLEENSNLDPKEVEKAKMGQKSDYPKGIPECGTDALRFALCAYTSQGRDINLDVLRVNGYRNFCNKLWNATKFAMMNLATPFTPFSSLKELHAMARSQHGKMTKASSLCNGPAVEGDVSAALCDARLLELLDKHLSHSSYVCGYQPHQADVRIFHLLRSQLESSAQMPHLSRWLKHIASYSDDEKKAFPDVAESWACCQDIKLRQWELLCRDTRSKCADGEGSLRIVDRWMLSQLAVAVRDCNAGFQDYNFQAATSALYSLWWYNICDSYLECIKPRLYGQPCADRDAAQQVLWTCLHTGLRLISPFMPFLSEELFQRLPVPPGAVQPESICVAPYPDTEDVRASSYDSLFQEQFKLGQKVINEVRSAKAKYDIPNKSKIELSLMSDNSSTQMVLESLSRDIATLAIASSVTVTTEQPSGSVPTPVGGDCVAWLKLQGLVDLSKCEERLQKKLAECLNKSGALTADMAKDSYAKVPDDVKEKNSDRLKELKAEEEQTRDAIQQLAAMKKE</sequence>
<keyword evidence="8" id="KW-0030">Aminoacyl-tRNA synthetase</keyword>
<comment type="catalytic activity">
    <reaction evidence="10">
        <text>tRNA(Val) + L-valine + ATP = L-valyl-tRNA(Val) + AMP + diphosphate</text>
        <dbReference type="Rhea" id="RHEA:10704"/>
        <dbReference type="Rhea" id="RHEA-COMP:9672"/>
        <dbReference type="Rhea" id="RHEA-COMP:9708"/>
        <dbReference type="ChEBI" id="CHEBI:30616"/>
        <dbReference type="ChEBI" id="CHEBI:33019"/>
        <dbReference type="ChEBI" id="CHEBI:57762"/>
        <dbReference type="ChEBI" id="CHEBI:78442"/>
        <dbReference type="ChEBI" id="CHEBI:78537"/>
        <dbReference type="ChEBI" id="CHEBI:456215"/>
        <dbReference type="EC" id="6.1.1.9"/>
    </reaction>
</comment>
<dbReference type="InterPro" id="IPR002303">
    <property type="entry name" value="Valyl-tRNA_ligase"/>
</dbReference>
<feature type="domain" description="Aminoacyl-tRNA synthetase class Ia" evidence="12">
    <location>
        <begin position="95"/>
        <end position="145"/>
    </location>
</feature>
<dbReference type="InterPro" id="IPR025709">
    <property type="entry name" value="Leu_tRNA-synth_edit"/>
</dbReference>
<dbReference type="InterPro" id="IPR009080">
    <property type="entry name" value="tRNAsynth_Ia_anticodon-bd"/>
</dbReference>
<dbReference type="InterPro" id="IPR002300">
    <property type="entry name" value="aa-tRNA-synth_Ia"/>
</dbReference>
<dbReference type="Pfam" id="PF13603">
    <property type="entry name" value="tRNA-synt_1_2"/>
    <property type="match status" value="1"/>
</dbReference>
<dbReference type="Gene3D" id="1.10.730.10">
    <property type="entry name" value="Isoleucyl-tRNA Synthetase, Domain 1"/>
    <property type="match status" value="2"/>
</dbReference>
<dbReference type="Gene3D" id="3.40.50.620">
    <property type="entry name" value="HUPs"/>
    <property type="match status" value="2"/>
</dbReference>
<keyword evidence="4" id="KW-0436">Ligase</keyword>
<reference evidence="15" key="2">
    <citation type="journal article" date="2018" name="Environ. Sci. Technol.">
        <title>The Toxicogenome of Hyalella azteca: A Model for Sediment Ecotoxicology and Evolutionary Toxicology.</title>
        <authorList>
            <person name="Poynton H.C."/>
            <person name="Hasenbein S."/>
            <person name="Benoit J.B."/>
            <person name="Sepulveda M.S."/>
            <person name="Poelchau M.F."/>
            <person name="Hughes D.S.T."/>
            <person name="Murali S.C."/>
            <person name="Chen S."/>
            <person name="Glastad K.M."/>
            <person name="Goodisman M.A.D."/>
            <person name="Werren J.H."/>
            <person name="Vineis J.H."/>
            <person name="Bowen J.L."/>
            <person name="Friedrich M."/>
            <person name="Jones J."/>
            <person name="Robertson H.M."/>
            <person name="Feyereisen R."/>
            <person name="Mechler-Hickson A."/>
            <person name="Mathers N."/>
            <person name="Lee C.E."/>
            <person name="Colbourne J.K."/>
            <person name="Biales A."/>
            <person name="Johnston J.S."/>
            <person name="Wellborn G.A."/>
            <person name="Rosendale A.J."/>
            <person name="Cridge A.G."/>
            <person name="Munoz-Torres M.C."/>
            <person name="Bain P.A."/>
            <person name="Manny A.R."/>
            <person name="Major K.M."/>
            <person name="Lambert F.N."/>
            <person name="Vulpe C.D."/>
            <person name="Tuck P."/>
            <person name="Blalock B.J."/>
            <person name="Lin Y.Y."/>
            <person name="Smith M.E."/>
            <person name="Ochoa-Acuna H."/>
            <person name="Chen M.M."/>
            <person name="Childers C.P."/>
            <person name="Qu J."/>
            <person name="Dugan S."/>
            <person name="Lee S.L."/>
            <person name="Chao H."/>
            <person name="Dinh H."/>
            <person name="Han Y."/>
            <person name="Doddapaneni H."/>
            <person name="Worley K.C."/>
            <person name="Muzny D.M."/>
            <person name="Gibbs R.A."/>
            <person name="Richards S."/>
        </authorList>
    </citation>
    <scope>NUCLEOTIDE SEQUENCE</scope>
    <source>
        <strain evidence="15">HAZT.00-mixed</strain>
        <tissue evidence="15">Whole organism</tissue>
    </source>
</reference>
<dbReference type="AlphaFoldDB" id="A0A6A0H0A0"/>
<evidence type="ECO:0000313" key="15">
    <source>
        <dbReference type="EMBL" id="KAA0194741.1"/>
    </source>
</evidence>
<evidence type="ECO:0000256" key="5">
    <source>
        <dbReference type="ARBA" id="ARBA00022741"/>
    </source>
</evidence>
<dbReference type="SUPFAM" id="SSF52374">
    <property type="entry name" value="Nucleotidylyl transferase"/>
    <property type="match status" value="1"/>
</dbReference>
<dbReference type="CDD" id="cd07962">
    <property type="entry name" value="Anticodon_Ia_Val"/>
    <property type="match status" value="1"/>
</dbReference>
<dbReference type="SUPFAM" id="SSF50677">
    <property type="entry name" value="ValRS/IleRS/LeuRS editing domain"/>
    <property type="match status" value="1"/>
</dbReference>
<dbReference type="Gene3D" id="1.20.1050.130">
    <property type="match status" value="1"/>
</dbReference>
<dbReference type="PANTHER" id="PTHR11946:SF109">
    <property type="entry name" value="VALINE--TRNA LIGASE"/>
    <property type="match status" value="1"/>
</dbReference>
<dbReference type="PANTHER" id="PTHR11946">
    <property type="entry name" value="VALYL-TRNA SYNTHETASES"/>
    <property type="match status" value="1"/>
</dbReference>
<feature type="compositionally biased region" description="Basic and acidic residues" evidence="11">
    <location>
        <begin position="1007"/>
        <end position="1034"/>
    </location>
</feature>
<dbReference type="GO" id="GO:0005524">
    <property type="term" value="F:ATP binding"/>
    <property type="evidence" value="ECO:0007669"/>
    <property type="project" value="UniProtKB-KW"/>
</dbReference>
<evidence type="ECO:0000256" key="1">
    <source>
        <dbReference type="ARBA" id="ARBA00005594"/>
    </source>
</evidence>
<dbReference type="FunFam" id="3.90.740.10:FF:000005">
    <property type="entry name" value="Valine--tRNA ligase, mitochondrial"/>
    <property type="match status" value="1"/>
</dbReference>
<dbReference type="CDD" id="cd00817">
    <property type="entry name" value="ValRS_core"/>
    <property type="match status" value="1"/>
</dbReference>
<dbReference type="InterPro" id="IPR009008">
    <property type="entry name" value="Val/Leu/Ile-tRNA-synth_edit"/>
</dbReference>
<feature type="region of interest" description="Disordered" evidence="11">
    <location>
        <begin position="1"/>
        <end position="94"/>
    </location>
</feature>
<evidence type="ECO:0000256" key="10">
    <source>
        <dbReference type="ARBA" id="ARBA00047552"/>
    </source>
</evidence>
<dbReference type="GO" id="GO:0005829">
    <property type="term" value="C:cytosol"/>
    <property type="evidence" value="ECO:0007669"/>
    <property type="project" value="TreeGrafter"/>
</dbReference>
<dbReference type="EMBL" id="JQDR03010075">
    <property type="protein sequence ID" value="KAA0194741.1"/>
    <property type="molecule type" value="Genomic_DNA"/>
</dbReference>
<dbReference type="FunFam" id="3.40.50.620:FF:000078">
    <property type="entry name" value="Valine--tRNA ligase, mitochondrial"/>
    <property type="match status" value="1"/>
</dbReference>
<dbReference type="Proteomes" id="UP000711488">
    <property type="component" value="Unassembled WGS sequence"/>
</dbReference>
<reference evidence="15" key="3">
    <citation type="submission" date="2019-06" db="EMBL/GenBank/DDBJ databases">
        <authorList>
            <person name="Poynton C."/>
            <person name="Hasenbein S."/>
            <person name="Benoit J.B."/>
            <person name="Sepulveda M.S."/>
            <person name="Poelchau M.F."/>
            <person name="Murali S.C."/>
            <person name="Chen S."/>
            <person name="Glastad K.M."/>
            <person name="Werren J.H."/>
            <person name="Vineis J.H."/>
            <person name="Bowen J.L."/>
            <person name="Friedrich M."/>
            <person name="Jones J."/>
            <person name="Robertson H.M."/>
            <person name="Feyereisen R."/>
            <person name="Mechler-Hickson A."/>
            <person name="Mathers N."/>
            <person name="Lee C.E."/>
            <person name="Colbourne J.K."/>
            <person name="Biales A."/>
            <person name="Johnston J.S."/>
            <person name="Wellborn G.A."/>
            <person name="Rosendale A.J."/>
            <person name="Cridge A.G."/>
            <person name="Munoz-Torres M.C."/>
            <person name="Bain P.A."/>
            <person name="Manny A.R."/>
            <person name="Major K.M."/>
            <person name="Lambert F.N."/>
            <person name="Vulpe C.D."/>
            <person name="Tuck P."/>
            <person name="Blalock B.J."/>
            <person name="Lin Y.-Y."/>
            <person name="Smith M.E."/>
            <person name="Ochoa-Acuna H."/>
            <person name="Chen M.-J.M."/>
            <person name="Childers C.P."/>
            <person name="Qu J."/>
            <person name="Dugan S."/>
            <person name="Lee S.L."/>
            <person name="Chao H."/>
            <person name="Dinh H."/>
            <person name="Han Y."/>
            <person name="Doddapaneni H."/>
            <person name="Worley K.C."/>
            <person name="Muzny D.M."/>
            <person name="Gibbs R.A."/>
            <person name="Richards S."/>
        </authorList>
    </citation>
    <scope>NUCLEOTIDE SEQUENCE</scope>
    <source>
        <strain evidence="15">HAZT.00-mixed</strain>
        <tissue evidence="15">Whole organism</tissue>
    </source>
</reference>
<gene>
    <name evidence="15" type="ORF">HAZT_HAZT000292</name>
</gene>
<dbReference type="GO" id="GO:0004832">
    <property type="term" value="F:valine-tRNA ligase activity"/>
    <property type="evidence" value="ECO:0007669"/>
    <property type="project" value="UniProtKB-EC"/>
</dbReference>
<evidence type="ECO:0000256" key="9">
    <source>
        <dbReference type="ARBA" id="ARBA00029936"/>
    </source>
</evidence>
<feature type="compositionally biased region" description="Basic and acidic residues" evidence="11">
    <location>
        <begin position="21"/>
        <end position="41"/>
    </location>
</feature>
<dbReference type="InterPro" id="IPR036282">
    <property type="entry name" value="Glutathione-S-Trfase_C_sf"/>
</dbReference>
<evidence type="ECO:0000256" key="3">
    <source>
        <dbReference type="ARBA" id="ARBA00022490"/>
    </source>
</evidence>
<dbReference type="InterPro" id="IPR033705">
    <property type="entry name" value="Anticodon_Ia_Val"/>
</dbReference>
<dbReference type="InterPro" id="IPR014729">
    <property type="entry name" value="Rossmann-like_a/b/a_fold"/>
</dbReference>
<dbReference type="SUPFAM" id="SSF47323">
    <property type="entry name" value="Anticodon-binding domain of a subclass of class I aminoacyl-tRNA synthetases"/>
    <property type="match status" value="1"/>
</dbReference>
<keyword evidence="3" id="KW-0963">Cytoplasm</keyword>
<dbReference type="Pfam" id="PF08264">
    <property type="entry name" value="Anticodon_1"/>
    <property type="match status" value="1"/>
</dbReference>
<evidence type="ECO:0000256" key="2">
    <source>
        <dbReference type="ARBA" id="ARBA00013169"/>
    </source>
</evidence>
<dbReference type="GO" id="GO:0002161">
    <property type="term" value="F:aminoacyl-tRNA deacylase activity"/>
    <property type="evidence" value="ECO:0007669"/>
    <property type="project" value="InterPro"/>
</dbReference>
<accession>A0A6A0H0A0</accession>
<protein>
    <recommendedName>
        <fullName evidence="2">valine--tRNA ligase</fullName>
        <ecNumber evidence="2">6.1.1.9</ecNumber>
    </recommendedName>
    <alternativeName>
        <fullName evidence="9">Valyl-tRNA synthetase</fullName>
    </alternativeName>
</protein>
<keyword evidence="7" id="KW-0648">Protein biosynthesis</keyword>
<feature type="compositionally biased region" description="Basic and acidic residues" evidence="11">
    <location>
        <begin position="50"/>
        <end position="69"/>
    </location>
</feature>
<dbReference type="Gene3D" id="1.10.287.380">
    <property type="entry name" value="Valyl-tRNA synthetase, C-terminal domain"/>
    <property type="match status" value="1"/>
</dbReference>